<comment type="caution">
    <text evidence="1">The sequence shown here is derived from an EMBL/GenBank/DDBJ whole genome shotgun (WGS) entry which is preliminary data.</text>
</comment>
<reference evidence="1" key="1">
    <citation type="journal article" date="2015" name="Nature">
        <title>Complex archaea that bridge the gap between prokaryotes and eukaryotes.</title>
        <authorList>
            <person name="Spang A."/>
            <person name="Saw J.H."/>
            <person name="Jorgensen S.L."/>
            <person name="Zaremba-Niedzwiedzka K."/>
            <person name="Martijn J."/>
            <person name="Lind A.E."/>
            <person name="van Eijk R."/>
            <person name="Schleper C."/>
            <person name="Guy L."/>
            <person name="Ettema T.J."/>
        </authorList>
    </citation>
    <scope>NUCLEOTIDE SEQUENCE</scope>
</reference>
<proteinExistence type="predicted"/>
<evidence type="ECO:0000313" key="1">
    <source>
        <dbReference type="EMBL" id="KKK91587.1"/>
    </source>
</evidence>
<accession>A0A0F8ZCR8</accession>
<dbReference type="EMBL" id="LAZR01048585">
    <property type="protein sequence ID" value="KKK91587.1"/>
    <property type="molecule type" value="Genomic_DNA"/>
</dbReference>
<dbReference type="AlphaFoldDB" id="A0A0F8ZCR8"/>
<feature type="non-terminal residue" evidence="1">
    <location>
        <position position="1"/>
    </location>
</feature>
<protein>
    <submittedName>
        <fullName evidence="1">Uncharacterized protein</fullName>
    </submittedName>
</protein>
<organism evidence="1">
    <name type="scientific">marine sediment metagenome</name>
    <dbReference type="NCBI Taxonomy" id="412755"/>
    <lineage>
        <taxon>unclassified sequences</taxon>
        <taxon>metagenomes</taxon>
        <taxon>ecological metagenomes</taxon>
    </lineage>
</organism>
<gene>
    <name evidence="1" type="ORF">LCGC14_2711440</name>
</gene>
<name>A0A0F8ZCR8_9ZZZZ</name>
<sequence length="41" mass="4861">KLNQATEKEPNRPDSFLRSIKHIAIWNNIMIITWEHNSKGE</sequence>